<feature type="non-terminal residue" evidence="1">
    <location>
        <position position="1"/>
    </location>
</feature>
<protein>
    <submittedName>
        <fullName evidence="1">Uncharacterized protein</fullName>
    </submittedName>
</protein>
<evidence type="ECO:0000313" key="2">
    <source>
        <dbReference type="Proteomes" id="UP000054538"/>
    </source>
</evidence>
<dbReference type="AlphaFoldDB" id="A0A0D0CX11"/>
<gene>
    <name evidence="1" type="ORF">PAXRUDRAFT_181726</name>
</gene>
<dbReference type="HOGENOM" id="CLU_1939024_0_0_1"/>
<organism evidence="1 2">
    <name type="scientific">Paxillus rubicundulus Ve08.2h10</name>
    <dbReference type="NCBI Taxonomy" id="930991"/>
    <lineage>
        <taxon>Eukaryota</taxon>
        <taxon>Fungi</taxon>
        <taxon>Dikarya</taxon>
        <taxon>Basidiomycota</taxon>
        <taxon>Agaricomycotina</taxon>
        <taxon>Agaricomycetes</taxon>
        <taxon>Agaricomycetidae</taxon>
        <taxon>Boletales</taxon>
        <taxon>Paxilineae</taxon>
        <taxon>Paxillaceae</taxon>
        <taxon>Paxillus</taxon>
    </lineage>
</organism>
<keyword evidence="2" id="KW-1185">Reference proteome</keyword>
<dbReference type="OrthoDB" id="2688210at2759"/>
<dbReference type="Proteomes" id="UP000054538">
    <property type="component" value="Unassembled WGS sequence"/>
</dbReference>
<dbReference type="EMBL" id="KN831563">
    <property type="protein sequence ID" value="KIK71854.1"/>
    <property type="molecule type" value="Genomic_DNA"/>
</dbReference>
<reference evidence="1 2" key="1">
    <citation type="submission" date="2014-04" db="EMBL/GenBank/DDBJ databases">
        <authorList>
            <consortium name="DOE Joint Genome Institute"/>
            <person name="Kuo A."/>
            <person name="Kohler A."/>
            <person name="Jargeat P."/>
            <person name="Nagy L.G."/>
            <person name="Floudas D."/>
            <person name="Copeland A."/>
            <person name="Barry K.W."/>
            <person name="Cichocki N."/>
            <person name="Veneault-Fourrey C."/>
            <person name="LaButti K."/>
            <person name="Lindquist E.A."/>
            <person name="Lipzen A."/>
            <person name="Lundell T."/>
            <person name="Morin E."/>
            <person name="Murat C."/>
            <person name="Sun H."/>
            <person name="Tunlid A."/>
            <person name="Henrissat B."/>
            <person name="Grigoriev I.V."/>
            <person name="Hibbett D.S."/>
            <person name="Martin F."/>
            <person name="Nordberg H.P."/>
            <person name="Cantor M.N."/>
            <person name="Hua S.X."/>
        </authorList>
    </citation>
    <scope>NUCLEOTIDE SEQUENCE [LARGE SCALE GENOMIC DNA]</scope>
    <source>
        <strain evidence="1 2">Ve08.2h10</strain>
    </source>
</reference>
<name>A0A0D0CX11_9AGAM</name>
<accession>A0A0D0CX11</accession>
<evidence type="ECO:0000313" key="1">
    <source>
        <dbReference type="EMBL" id="KIK71854.1"/>
    </source>
</evidence>
<reference evidence="2" key="2">
    <citation type="submission" date="2015-01" db="EMBL/GenBank/DDBJ databases">
        <title>Evolutionary Origins and Diversification of the Mycorrhizal Mutualists.</title>
        <authorList>
            <consortium name="DOE Joint Genome Institute"/>
            <consortium name="Mycorrhizal Genomics Consortium"/>
            <person name="Kohler A."/>
            <person name="Kuo A."/>
            <person name="Nagy L.G."/>
            <person name="Floudas D."/>
            <person name="Copeland A."/>
            <person name="Barry K.W."/>
            <person name="Cichocki N."/>
            <person name="Veneault-Fourrey C."/>
            <person name="LaButti K."/>
            <person name="Lindquist E.A."/>
            <person name="Lipzen A."/>
            <person name="Lundell T."/>
            <person name="Morin E."/>
            <person name="Murat C."/>
            <person name="Riley R."/>
            <person name="Ohm R."/>
            <person name="Sun H."/>
            <person name="Tunlid A."/>
            <person name="Henrissat B."/>
            <person name="Grigoriev I.V."/>
            <person name="Hibbett D.S."/>
            <person name="Martin F."/>
        </authorList>
    </citation>
    <scope>NUCLEOTIDE SEQUENCE [LARGE SCALE GENOMIC DNA]</scope>
    <source>
        <strain evidence="2">Ve08.2h10</strain>
    </source>
</reference>
<proteinExistence type="predicted"/>
<sequence length="115" mass="13601">KGDYVPLHYFTNRGICKAEEDTASTEDDILTLVQSDTGPTFQTSMSIRAKECKVKDEHLTWEEFSQANYRMLNAMRQQDWPNECIVMIRDFWLALEGHEWRHDPSEYRKWALLVS</sequence>
<dbReference type="InParanoid" id="A0A0D0CX11"/>